<keyword evidence="5" id="KW-0460">Magnesium</keyword>
<dbReference type="EMBL" id="MGDD01000123">
    <property type="protein sequence ID" value="OGL46558.1"/>
    <property type="molecule type" value="Genomic_DNA"/>
</dbReference>
<dbReference type="InterPro" id="IPR013785">
    <property type="entry name" value="Aldolase_TIM"/>
</dbReference>
<dbReference type="UniPathway" id="UPA00060">
    <property type="reaction ID" value="UER00141"/>
</dbReference>
<dbReference type="NCBIfam" id="TIGR00693">
    <property type="entry name" value="thiE"/>
    <property type="match status" value="1"/>
</dbReference>
<reference evidence="13 14" key="1">
    <citation type="journal article" date="2016" name="Nat. Commun.">
        <title>Thousands of microbial genomes shed light on interconnected biogeochemical processes in an aquifer system.</title>
        <authorList>
            <person name="Anantharaman K."/>
            <person name="Brown C.T."/>
            <person name="Hug L.A."/>
            <person name="Sharon I."/>
            <person name="Castelle C.J."/>
            <person name="Probst A.J."/>
            <person name="Thomas B.C."/>
            <person name="Singh A."/>
            <person name="Wilkins M.J."/>
            <person name="Karaoz U."/>
            <person name="Brodie E.L."/>
            <person name="Williams K.H."/>
            <person name="Hubbard S.S."/>
            <person name="Banfield J.F."/>
        </authorList>
    </citation>
    <scope>NUCLEOTIDE SEQUENCE [LARGE SCALE GENOMIC DNA]</scope>
</reference>
<comment type="catalytic activity">
    <reaction evidence="8 10">
        <text>2-(2-carboxy-4-methylthiazol-5-yl)ethyl phosphate + 4-amino-2-methyl-5-(diphosphooxymethyl)pyrimidine + 2 H(+) = thiamine phosphate + CO2 + diphosphate</text>
        <dbReference type="Rhea" id="RHEA:47848"/>
        <dbReference type="ChEBI" id="CHEBI:15378"/>
        <dbReference type="ChEBI" id="CHEBI:16526"/>
        <dbReference type="ChEBI" id="CHEBI:33019"/>
        <dbReference type="ChEBI" id="CHEBI:37575"/>
        <dbReference type="ChEBI" id="CHEBI:57841"/>
        <dbReference type="ChEBI" id="CHEBI:62890"/>
        <dbReference type="EC" id="2.5.1.3"/>
    </reaction>
</comment>
<evidence type="ECO:0000313" key="14">
    <source>
        <dbReference type="Proteomes" id="UP000179266"/>
    </source>
</evidence>
<dbReference type="GO" id="GO:0005737">
    <property type="term" value="C:cytoplasm"/>
    <property type="evidence" value="ECO:0007669"/>
    <property type="project" value="TreeGrafter"/>
</dbReference>
<proteinExistence type="inferred from homology"/>
<gene>
    <name evidence="13" type="ORF">A2161_22335</name>
</gene>
<organism evidence="13 14">
    <name type="scientific">Candidatus Schekmanbacteria bacterium RBG_13_48_7</name>
    <dbReference type="NCBI Taxonomy" id="1817878"/>
    <lineage>
        <taxon>Bacteria</taxon>
        <taxon>Candidatus Schekmaniibacteriota</taxon>
    </lineage>
</organism>
<keyword evidence="3 10" id="KW-0808">Transferase</keyword>
<evidence type="ECO:0000259" key="12">
    <source>
        <dbReference type="Pfam" id="PF02581"/>
    </source>
</evidence>
<evidence type="ECO:0000256" key="9">
    <source>
        <dbReference type="ARBA" id="ARBA00047883"/>
    </source>
</evidence>
<dbReference type="InterPro" id="IPR036206">
    <property type="entry name" value="ThiamineP_synth_sf"/>
</dbReference>
<dbReference type="FunFam" id="3.20.20.70:FF:000096">
    <property type="entry name" value="Thiamine-phosphate synthase"/>
    <property type="match status" value="1"/>
</dbReference>
<dbReference type="CDD" id="cd00564">
    <property type="entry name" value="TMP_TenI"/>
    <property type="match status" value="1"/>
</dbReference>
<evidence type="ECO:0000256" key="4">
    <source>
        <dbReference type="ARBA" id="ARBA00022723"/>
    </source>
</evidence>
<dbReference type="PANTHER" id="PTHR20857">
    <property type="entry name" value="THIAMINE-PHOSPHATE PYROPHOSPHORYLASE"/>
    <property type="match status" value="1"/>
</dbReference>
<evidence type="ECO:0000256" key="6">
    <source>
        <dbReference type="ARBA" id="ARBA00022977"/>
    </source>
</evidence>
<feature type="domain" description="Thiamine phosphate synthase/TenI" evidence="12">
    <location>
        <begin position="2"/>
        <end position="179"/>
    </location>
</feature>
<evidence type="ECO:0000256" key="8">
    <source>
        <dbReference type="ARBA" id="ARBA00047851"/>
    </source>
</evidence>
<dbReference type="GO" id="GO:0009229">
    <property type="term" value="P:thiamine diphosphate biosynthetic process"/>
    <property type="evidence" value="ECO:0007669"/>
    <property type="project" value="UniProtKB-UniPathway"/>
</dbReference>
<evidence type="ECO:0000256" key="11">
    <source>
        <dbReference type="RuleBase" id="RU004253"/>
    </source>
</evidence>
<comment type="similarity">
    <text evidence="10">Belongs to the thiamine-phosphate synthase family.</text>
</comment>
<keyword evidence="6 10" id="KW-0784">Thiamine biosynthesis</keyword>
<evidence type="ECO:0000256" key="7">
    <source>
        <dbReference type="ARBA" id="ARBA00047334"/>
    </source>
</evidence>
<dbReference type="AlphaFoldDB" id="A0A1F7RZT0"/>
<keyword evidence="4" id="KW-0479">Metal-binding</keyword>
<sequence length="200" mass="21280">LVTDRLHSPGDFSGKLNEAIIAGVDAVQLREKDLSGGSYLQLAQAVKQMTDSQNIPLLINERVDVAIAASCRGVHLGGNSFPLGVVRNFLGSQYLIGKSTHQLEEALSAASDGADYITFGPVYETPSKRKYGAPQGIEKLRVICQKSPIPVFAIGGITESRVKPVMDSGAHGIAVISAVFQASDVSGTVIKFKDALSEYY</sequence>
<comment type="caution">
    <text evidence="13">The sequence shown here is derived from an EMBL/GenBank/DDBJ whole genome shotgun (WGS) entry which is preliminary data.</text>
</comment>
<evidence type="ECO:0000256" key="5">
    <source>
        <dbReference type="ARBA" id="ARBA00022842"/>
    </source>
</evidence>
<dbReference type="EC" id="2.5.1.3" evidence="10"/>
<comment type="catalytic activity">
    <reaction evidence="9 10">
        <text>2-[(2R,5Z)-2-carboxy-4-methylthiazol-5(2H)-ylidene]ethyl phosphate + 4-amino-2-methyl-5-(diphosphooxymethyl)pyrimidine + 2 H(+) = thiamine phosphate + CO2 + diphosphate</text>
        <dbReference type="Rhea" id="RHEA:47844"/>
        <dbReference type="ChEBI" id="CHEBI:15378"/>
        <dbReference type="ChEBI" id="CHEBI:16526"/>
        <dbReference type="ChEBI" id="CHEBI:33019"/>
        <dbReference type="ChEBI" id="CHEBI:37575"/>
        <dbReference type="ChEBI" id="CHEBI:57841"/>
        <dbReference type="ChEBI" id="CHEBI:62899"/>
        <dbReference type="EC" id="2.5.1.3"/>
    </reaction>
</comment>
<dbReference type="SUPFAM" id="SSF51391">
    <property type="entry name" value="Thiamin phosphate synthase"/>
    <property type="match status" value="1"/>
</dbReference>
<comment type="catalytic activity">
    <reaction evidence="7 10">
        <text>4-methyl-5-(2-phosphooxyethyl)-thiazole + 4-amino-2-methyl-5-(diphosphooxymethyl)pyrimidine + H(+) = thiamine phosphate + diphosphate</text>
        <dbReference type="Rhea" id="RHEA:22328"/>
        <dbReference type="ChEBI" id="CHEBI:15378"/>
        <dbReference type="ChEBI" id="CHEBI:33019"/>
        <dbReference type="ChEBI" id="CHEBI:37575"/>
        <dbReference type="ChEBI" id="CHEBI:57841"/>
        <dbReference type="ChEBI" id="CHEBI:58296"/>
        <dbReference type="EC" id="2.5.1.3"/>
    </reaction>
</comment>
<comment type="cofactor">
    <cofactor evidence="1">
        <name>Mg(2+)</name>
        <dbReference type="ChEBI" id="CHEBI:18420"/>
    </cofactor>
</comment>
<protein>
    <recommendedName>
        <fullName evidence="10">Thiamine-phosphate synthase</fullName>
        <ecNumber evidence="10">2.5.1.3</ecNumber>
    </recommendedName>
    <alternativeName>
        <fullName evidence="10">Thiamine-phosphate pyrophosphorylase</fullName>
    </alternativeName>
</protein>
<evidence type="ECO:0000256" key="1">
    <source>
        <dbReference type="ARBA" id="ARBA00001946"/>
    </source>
</evidence>
<evidence type="ECO:0000256" key="10">
    <source>
        <dbReference type="RuleBase" id="RU003826"/>
    </source>
</evidence>
<dbReference type="GO" id="GO:0046872">
    <property type="term" value="F:metal ion binding"/>
    <property type="evidence" value="ECO:0007669"/>
    <property type="project" value="UniProtKB-KW"/>
</dbReference>
<evidence type="ECO:0000256" key="2">
    <source>
        <dbReference type="ARBA" id="ARBA00005165"/>
    </source>
</evidence>
<comment type="pathway">
    <text evidence="2 11">Cofactor biosynthesis; thiamine diphosphate biosynthesis; thiamine phosphate from 4-amino-2-methyl-5-diphosphomethylpyrimidine and 4-methyl-5-(2-phosphoethyl)-thiazole: step 1/1.</text>
</comment>
<dbReference type="Proteomes" id="UP000179266">
    <property type="component" value="Unassembled WGS sequence"/>
</dbReference>
<dbReference type="GO" id="GO:0004789">
    <property type="term" value="F:thiamine-phosphate diphosphorylase activity"/>
    <property type="evidence" value="ECO:0007669"/>
    <property type="project" value="UniProtKB-EC"/>
</dbReference>
<dbReference type="PANTHER" id="PTHR20857:SF15">
    <property type="entry name" value="THIAMINE-PHOSPHATE SYNTHASE"/>
    <property type="match status" value="1"/>
</dbReference>
<dbReference type="InterPro" id="IPR034291">
    <property type="entry name" value="TMP_synthase"/>
</dbReference>
<feature type="non-terminal residue" evidence="13">
    <location>
        <position position="1"/>
    </location>
</feature>
<dbReference type="Pfam" id="PF02581">
    <property type="entry name" value="TMP-TENI"/>
    <property type="match status" value="1"/>
</dbReference>
<dbReference type="InterPro" id="IPR022998">
    <property type="entry name" value="ThiamineP_synth_TenI"/>
</dbReference>
<accession>A0A1F7RZT0</accession>
<evidence type="ECO:0000256" key="3">
    <source>
        <dbReference type="ARBA" id="ARBA00022679"/>
    </source>
</evidence>
<name>A0A1F7RZT0_9BACT</name>
<dbReference type="GO" id="GO:0009228">
    <property type="term" value="P:thiamine biosynthetic process"/>
    <property type="evidence" value="ECO:0007669"/>
    <property type="project" value="UniProtKB-KW"/>
</dbReference>
<evidence type="ECO:0000313" key="13">
    <source>
        <dbReference type="EMBL" id="OGL46558.1"/>
    </source>
</evidence>
<dbReference type="Gene3D" id="3.20.20.70">
    <property type="entry name" value="Aldolase class I"/>
    <property type="match status" value="1"/>
</dbReference>
<dbReference type="HAMAP" id="MF_00097">
    <property type="entry name" value="TMP_synthase"/>
    <property type="match status" value="1"/>
</dbReference>